<dbReference type="Pfam" id="PF03109">
    <property type="entry name" value="ABC1"/>
    <property type="match status" value="1"/>
</dbReference>
<name>A0A840QR85_9BACI</name>
<proteinExistence type="inferred from homology"/>
<keyword evidence="2" id="KW-0812">Transmembrane</keyword>
<feature type="domain" description="Protein kinase" evidence="3">
    <location>
        <begin position="125"/>
        <end position="456"/>
    </location>
</feature>
<keyword evidence="5" id="KW-1185">Reference proteome</keyword>
<organism evidence="4 5">
    <name type="scientific">Texcoconibacillus texcoconensis</name>
    <dbReference type="NCBI Taxonomy" id="1095777"/>
    <lineage>
        <taxon>Bacteria</taxon>
        <taxon>Bacillati</taxon>
        <taxon>Bacillota</taxon>
        <taxon>Bacilli</taxon>
        <taxon>Bacillales</taxon>
        <taxon>Bacillaceae</taxon>
        <taxon>Texcoconibacillus</taxon>
    </lineage>
</organism>
<dbReference type="GO" id="GO:0004672">
    <property type="term" value="F:protein kinase activity"/>
    <property type="evidence" value="ECO:0007669"/>
    <property type="project" value="InterPro"/>
</dbReference>
<evidence type="ECO:0000313" key="4">
    <source>
        <dbReference type="EMBL" id="MBB5173875.1"/>
    </source>
</evidence>
<dbReference type="AlphaFoldDB" id="A0A840QR85"/>
<dbReference type="InterPro" id="IPR004147">
    <property type="entry name" value="ABC1_dom"/>
</dbReference>
<keyword evidence="2" id="KW-0472">Membrane</keyword>
<dbReference type="CDD" id="cd05121">
    <property type="entry name" value="ABC1_ADCK3-like"/>
    <property type="match status" value="1"/>
</dbReference>
<reference evidence="4 5" key="1">
    <citation type="submission" date="2020-08" db="EMBL/GenBank/DDBJ databases">
        <title>Genomic Encyclopedia of Type Strains, Phase IV (KMG-IV): sequencing the most valuable type-strain genomes for metagenomic binning, comparative biology and taxonomic classification.</title>
        <authorList>
            <person name="Goeker M."/>
        </authorList>
    </citation>
    <scope>NUCLEOTIDE SEQUENCE [LARGE SCALE GENOMIC DNA]</scope>
    <source>
        <strain evidence="4 5">DSM 24696</strain>
    </source>
</reference>
<accession>A0A840QR85</accession>
<keyword evidence="4" id="KW-0830">Ubiquinone</keyword>
<dbReference type="PANTHER" id="PTHR10566">
    <property type="entry name" value="CHAPERONE-ACTIVITY OF BC1 COMPLEX CABC1 -RELATED"/>
    <property type="match status" value="1"/>
</dbReference>
<dbReference type="EMBL" id="JACHHB010000008">
    <property type="protein sequence ID" value="MBB5173875.1"/>
    <property type="molecule type" value="Genomic_DNA"/>
</dbReference>
<comment type="caution">
    <text evidence="4">The sequence shown here is derived from an EMBL/GenBank/DDBJ whole genome shotgun (WGS) entry which is preliminary data.</text>
</comment>
<feature type="transmembrane region" description="Helical" evidence="2">
    <location>
        <begin position="534"/>
        <end position="554"/>
    </location>
</feature>
<dbReference type="PROSITE" id="PS50011">
    <property type="entry name" value="PROTEIN_KINASE_DOM"/>
    <property type="match status" value="1"/>
</dbReference>
<feature type="transmembrane region" description="Helical" evidence="2">
    <location>
        <begin position="499"/>
        <end position="522"/>
    </location>
</feature>
<evidence type="ECO:0000259" key="3">
    <source>
        <dbReference type="PROSITE" id="PS50011"/>
    </source>
</evidence>
<dbReference type="GO" id="GO:0005524">
    <property type="term" value="F:ATP binding"/>
    <property type="evidence" value="ECO:0007669"/>
    <property type="project" value="InterPro"/>
</dbReference>
<evidence type="ECO:0000256" key="1">
    <source>
        <dbReference type="ARBA" id="ARBA00009670"/>
    </source>
</evidence>
<sequence>MLKRTRLRHANRFRQIIHALVRNGFGYFVQKIGLMNEVPGLKKWRLKDENRITSTEERVRNLLEELGPTFVKLGQIASTRNDIFPQALINELEKLQDHVSPFTYNEAQYVFKSEIGEDITSYFAEFQEEPLASASIGQVYQAKTKDGRDVAVKIQRPGIQRQIDIDLDILHEIARLAERHIDGAEHYRLTKLVGEFTKMLRRELDYTIESKNTDRVRKQTEDNPHVYIPEIIWTCTTRKIMTMELIKGRNVNQINTPDLSEKRREHIAETIVDTITRQIFIDGFYHADPHPGNIYVMDDDIIAFLDFGMVGRLSVELRENLAYLVVGILRRNNDDIVKAIEKIGDLPSDIKRGNLKKDIDEFLDLYLSVSLNEIQIGEIINDLLALIGGYNIEVPHDLTLVAKSLVTVEAVVSDLDPDLSILEVVEPLGGEIMREHFSPKKLSRRLRAYTMEYIDILSDLPESIKKVTSLIERGRMRHDIHIPAAEQMSSRFSRIGNQLSLSILLLAISIVLSALIIGITLGDTDDTGWLQLPVLEIGFFTFFALFVWLTLSILRTRKK</sequence>
<evidence type="ECO:0000313" key="5">
    <source>
        <dbReference type="Proteomes" id="UP000551878"/>
    </source>
</evidence>
<dbReference type="InterPro" id="IPR050154">
    <property type="entry name" value="UbiB_kinase"/>
</dbReference>
<evidence type="ECO:0000256" key="2">
    <source>
        <dbReference type="SAM" id="Phobius"/>
    </source>
</evidence>
<gene>
    <name evidence="4" type="ORF">HNQ41_002065</name>
</gene>
<dbReference type="PANTHER" id="PTHR10566:SF113">
    <property type="entry name" value="PROTEIN ACTIVITY OF BC1 COMPLEX KINASE 7, CHLOROPLASTIC"/>
    <property type="match status" value="1"/>
</dbReference>
<protein>
    <submittedName>
        <fullName evidence="4">Ubiquinone biosynthesis protein</fullName>
    </submittedName>
</protein>
<dbReference type="InterPro" id="IPR011009">
    <property type="entry name" value="Kinase-like_dom_sf"/>
</dbReference>
<dbReference type="RefSeq" id="WP_184664310.1">
    <property type="nucleotide sequence ID" value="NZ_JACHHB010000008.1"/>
</dbReference>
<dbReference type="InterPro" id="IPR000719">
    <property type="entry name" value="Prot_kinase_dom"/>
</dbReference>
<keyword evidence="2" id="KW-1133">Transmembrane helix</keyword>
<comment type="similarity">
    <text evidence="1">Belongs to the protein kinase superfamily. ADCK protein kinase family.</text>
</comment>
<dbReference type="Gene3D" id="1.10.510.10">
    <property type="entry name" value="Transferase(Phosphotransferase) domain 1"/>
    <property type="match status" value="1"/>
</dbReference>
<dbReference type="Proteomes" id="UP000551878">
    <property type="component" value="Unassembled WGS sequence"/>
</dbReference>
<dbReference type="SUPFAM" id="SSF56112">
    <property type="entry name" value="Protein kinase-like (PK-like)"/>
    <property type="match status" value="1"/>
</dbReference>